<keyword evidence="3 6" id="KW-0812">Transmembrane</keyword>
<dbReference type="PANTHER" id="PTHR43791:SF63">
    <property type="entry name" value="HIGH AFFINITY CYSTEINE TRANSPORTER"/>
    <property type="match status" value="1"/>
</dbReference>
<dbReference type="InterPro" id="IPR036259">
    <property type="entry name" value="MFS_trans_sf"/>
</dbReference>
<dbReference type="SUPFAM" id="SSF103473">
    <property type="entry name" value="MFS general substrate transporter"/>
    <property type="match status" value="1"/>
</dbReference>
<evidence type="ECO:0000256" key="3">
    <source>
        <dbReference type="ARBA" id="ARBA00022692"/>
    </source>
</evidence>
<sequence length="488" mass="55092">MDMQEKMSNKSLTSAYDKEEIGRYDDYEQDDVPMSAEEKALVRKIDLYILPIICMIDFFQYVDKATIQYSASLNIKQDLHLSPTQYNVISSIFYLGFLVYQFPNNFLLQKLPIGRYIGVIIFLWGAVIACTTAATNFAQVTALRFLLGCFEAGIYPALTLLVSTFYRKSEQAVRLGLFWIFNGVATVVGGLISYGIQVMPNDHGIAKWKWLMLILGCCTVLLSAVTFFFLIDNPKSPALQLNPEQEILVEERIRDNGVVRTSAIKKEQMFEALKEFRFWAFMFSCLFITIQNGAMVSYIPLIAMDFGFTGIQSIFITLGSGLSFIVWIGLAVFLSKKTKQLFYIIALCMCIDILGLILLVALPDVRTKLIGVYLSNGFGGAYVLMMTALSNNVSGYTKKIFYNGVFMVFYTIGNFVGPFLMVDSTKPVYLPAMLTYIICNCIVILLMLLVRAQMAKINRQRISNPSSTVTNVEDNLTDVQDPNFIYRL</sequence>
<feature type="transmembrane region" description="Helical" evidence="6">
    <location>
        <begin position="369"/>
        <end position="389"/>
    </location>
</feature>
<gene>
    <name evidence="8" type="ORF">RHIMIDRAFT_211788</name>
</gene>
<keyword evidence="9" id="KW-1185">Reference proteome</keyword>
<feature type="transmembrane region" description="Helical" evidence="6">
    <location>
        <begin position="116"/>
        <end position="139"/>
    </location>
</feature>
<dbReference type="InterPro" id="IPR020846">
    <property type="entry name" value="MFS_dom"/>
</dbReference>
<evidence type="ECO:0000313" key="8">
    <source>
        <dbReference type="EMBL" id="PHZ16616.1"/>
    </source>
</evidence>
<feature type="transmembrane region" description="Helical" evidence="6">
    <location>
        <begin position="341"/>
        <end position="363"/>
    </location>
</feature>
<feature type="transmembrane region" description="Helical" evidence="6">
    <location>
        <begin position="177"/>
        <end position="196"/>
    </location>
</feature>
<evidence type="ECO:0000256" key="6">
    <source>
        <dbReference type="SAM" id="Phobius"/>
    </source>
</evidence>
<evidence type="ECO:0000256" key="2">
    <source>
        <dbReference type="ARBA" id="ARBA00022448"/>
    </source>
</evidence>
<organism evidence="8 9">
    <name type="scientific">Rhizopus microsporus ATCC 52813</name>
    <dbReference type="NCBI Taxonomy" id="1340429"/>
    <lineage>
        <taxon>Eukaryota</taxon>
        <taxon>Fungi</taxon>
        <taxon>Fungi incertae sedis</taxon>
        <taxon>Mucoromycota</taxon>
        <taxon>Mucoromycotina</taxon>
        <taxon>Mucoromycetes</taxon>
        <taxon>Mucorales</taxon>
        <taxon>Mucorineae</taxon>
        <taxon>Rhizopodaceae</taxon>
        <taxon>Rhizopus</taxon>
    </lineage>
</organism>
<feature type="transmembrane region" description="Helical" evidence="6">
    <location>
        <begin position="278"/>
        <end position="299"/>
    </location>
</feature>
<keyword evidence="5 6" id="KW-0472">Membrane</keyword>
<dbReference type="GO" id="GO:0016020">
    <property type="term" value="C:membrane"/>
    <property type="evidence" value="ECO:0007669"/>
    <property type="project" value="UniProtKB-SubCell"/>
</dbReference>
<evidence type="ECO:0000313" key="9">
    <source>
        <dbReference type="Proteomes" id="UP000242254"/>
    </source>
</evidence>
<dbReference type="Proteomes" id="UP000242254">
    <property type="component" value="Unassembled WGS sequence"/>
</dbReference>
<dbReference type="EMBL" id="KZ303843">
    <property type="protein sequence ID" value="PHZ16616.1"/>
    <property type="molecule type" value="Genomic_DNA"/>
</dbReference>
<dbReference type="Gene3D" id="1.20.1250.20">
    <property type="entry name" value="MFS general substrate transporter like domains"/>
    <property type="match status" value="2"/>
</dbReference>
<feature type="transmembrane region" description="Helical" evidence="6">
    <location>
        <begin position="45"/>
        <end position="62"/>
    </location>
</feature>
<proteinExistence type="predicted"/>
<feature type="transmembrane region" description="Helical" evidence="6">
    <location>
        <begin position="311"/>
        <end position="334"/>
    </location>
</feature>
<dbReference type="GO" id="GO:0022857">
    <property type="term" value="F:transmembrane transporter activity"/>
    <property type="evidence" value="ECO:0007669"/>
    <property type="project" value="InterPro"/>
</dbReference>
<keyword evidence="2" id="KW-0813">Transport</keyword>
<feature type="transmembrane region" description="Helical" evidence="6">
    <location>
        <begin position="401"/>
        <end position="422"/>
    </location>
</feature>
<comment type="subcellular location">
    <subcellularLocation>
        <location evidence="1">Membrane</location>
        <topology evidence="1">Multi-pass membrane protein</topology>
    </subcellularLocation>
</comment>
<evidence type="ECO:0000259" key="7">
    <source>
        <dbReference type="PROSITE" id="PS50850"/>
    </source>
</evidence>
<feature type="transmembrane region" description="Helical" evidence="6">
    <location>
        <begin position="428"/>
        <end position="450"/>
    </location>
</feature>
<evidence type="ECO:0000256" key="1">
    <source>
        <dbReference type="ARBA" id="ARBA00004141"/>
    </source>
</evidence>
<name>A0A2G4T7F7_RHIZD</name>
<evidence type="ECO:0000256" key="4">
    <source>
        <dbReference type="ARBA" id="ARBA00022989"/>
    </source>
</evidence>
<dbReference type="RefSeq" id="XP_023470324.1">
    <property type="nucleotide sequence ID" value="XM_023607205.1"/>
</dbReference>
<dbReference type="GeneID" id="35438195"/>
<reference evidence="8 9" key="1">
    <citation type="journal article" date="2016" name="Proc. Natl. Acad. Sci. U.S.A.">
        <title>Lipid metabolic changes in an early divergent fungus govern the establishment of a mutualistic symbiosis with endobacteria.</title>
        <authorList>
            <person name="Lastovetsky O.A."/>
            <person name="Gaspar M.L."/>
            <person name="Mondo S.J."/>
            <person name="LaButti K.M."/>
            <person name="Sandor L."/>
            <person name="Grigoriev I.V."/>
            <person name="Henry S.A."/>
            <person name="Pawlowska T.E."/>
        </authorList>
    </citation>
    <scope>NUCLEOTIDE SEQUENCE [LARGE SCALE GENOMIC DNA]</scope>
    <source>
        <strain evidence="8 9">ATCC 52813</strain>
    </source>
</reference>
<dbReference type="PROSITE" id="PS50850">
    <property type="entry name" value="MFS"/>
    <property type="match status" value="1"/>
</dbReference>
<protein>
    <submittedName>
        <fullName evidence="8">MFS general substrate transporter</fullName>
    </submittedName>
</protein>
<accession>A0A2G4T7F7</accession>
<dbReference type="InterPro" id="IPR011701">
    <property type="entry name" value="MFS"/>
</dbReference>
<dbReference type="AlphaFoldDB" id="A0A2G4T7F7"/>
<dbReference type="PANTHER" id="PTHR43791">
    <property type="entry name" value="PERMEASE-RELATED"/>
    <property type="match status" value="1"/>
</dbReference>
<keyword evidence="4 6" id="KW-1133">Transmembrane helix</keyword>
<feature type="domain" description="Major facilitator superfamily (MFS) profile" evidence="7">
    <location>
        <begin position="49"/>
        <end position="458"/>
    </location>
</feature>
<evidence type="ECO:0000256" key="5">
    <source>
        <dbReference type="ARBA" id="ARBA00023136"/>
    </source>
</evidence>
<dbReference type="STRING" id="1340429.A0A2G4T7F7"/>
<feature type="transmembrane region" description="Helical" evidence="6">
    <location>
        <begin position="208"/>
        <end position="231"/>
    </location>
</feature>
<feature type="transmembrane region" description="Helical" evidence="6">
    <location>
        <begin position="86"/>
        <end position="104"/>
    </location>
</feature>
<feature type="transmembrane region" description="Helical" evidence="6">
    <location>
        <begin position="145"/>
        <end position="165"/>
    </location>
</feature>
<dbReference type="Pfam" id="PF07690">
    <property type="entry name" value="MFS_1"/>
    <property type="match status" value="1"/>
</dbReference>